<feature type="non-terminal residue" evidence="1">
    <location>
        <position position="1"/>
    </location>
</feature>
<sequence>MALRAYHRGLKAFPQSQISENKNSEKGQLIQYFGGDYLTGISSHDIFAENDKSLSTILNNTLAK</sequence>
<accession>A0ACA9LPV8</accession>
<dbReference type="EMBL" id="CAJVPU010005136">
    <property type="protein sequence ID" value="CAG8543613.1"/>
    <property type="molecule type" value="Genomic_DNA"/>
</dbReference>
<reference evidence="1" key="1">
    <citation type="submission" date="2021-06" db="EMBL/GenBank/DDBJ databases">
        <authorList>
            <person name="Kallberg Y."/>
            <person name="Tangrot J."/>
            <person name="Rosling A."/>
        </authorList>
    </citation>
    <scope>NUCLEOTIDE SEQUENCE</scope>
    <source>
        <strain evidence="1">IL203A</strain>
    </source>
</reference>
<name>A0ACA9LPV8_9GLOM</name>
<keyword evidence="2" id="KW-1185">Reference proteome</keyword>
<proteinExistence type="predicted"/>
<gene>
    <name evidence="1" type="ORF">DHETER_LOCUS4914</name>
</gene>
<comment type="caution">
    <text evidence="1">The sequence shown here is derived from an EMBL/GenBank/DDBJ whole genome shotgun (WGS) entry which is preliminary data.</text>
</comment>
<organism evidence="1 2">
    <name type="scientific">Dentiscutata heterogama</name>
    <dbReference type="NCBI Taxonomy" id="1316150"/>
    <lineage>
        <taxon>Eukaryota</taxon>
        <taxon>Fungi</taxon>
        <taxon>Fungi incertae sedis</taxon>
        <taxon>Mucoromycota</taxon>
        <taxon>Glomeromycotina</taxon>
        <taxon>Glomeromycetes</taxon>
        <taxon>Diversisporales</taxon>
        <taxon>Gigasporaceae</taxon>
        <taxon>Dentiscutata</taxon>
    </lineage>
</organism>
<evidence type="ECO:0000313" key="2">
    <source>
        <dbReference type="Proteomes" id="UP000789702"/>
    </source>
</evidence>
<dbReference type="Proteomes" id="UP000789702">
    <property type="component" value="Unassembled WGS sequence"/>
</dbReference>
<protein>
    <submittedName>
        <fullName evidence="1">6905_t:CDS:1</fullName>
    </submittedName>
</protein>
<evidence type="ECO:0000313" key="1">
    <source>
        <dbReference type="EMBL" id="CAG8543613.1"/>
    </source>
</evidence>